<dbReference type="InterPro" id="IPR017937">
    <property type="entry name" value="Thioredoxin_CS"/>
</dbReference>
<dbReference type="CDD" id="cd02966">
    <property type="entry name" value="TlpA_like_family"/>
    <property type="match status" value="1"/>
</dbReference>
<dbReference type="InterPro" id="IPR036249">
    <property type="entry name" value="Thioredoxin-like_sf"/>
</dbReference>
<dbReference type="PANTHER" id="PTHR42852:SF6">
    <property type="entry name" value="THIOL:DISULFIDE INTERCHANGE PROTEIN DSBE"/>
    <property type="match status" value="1"/>
</dbReference>
<dbReference type="GO" id="GO:0016209">
    <property type="term" value="F:antioxidant activity"/>
    <property type="evidence" value="ECO:0007669"/>
    <property type="project" value="InterPro"/>
</dbReference>
<dbReference type="GO" id="GO:0017004">
    <property type="term" value="P:cytochrome complex assembly"/>
    <property type="evidence" value="ECO:0007669"/>
    <property type="project" value="UniProtKB-KW"/>
</dbReference>
<comment type="caution">
    <text evidence="6">The sequence shown here is derived from an EMBL/GenBank/DDBJ whole genome shotgun (WGS) entry which is preliminary data.</text>
</comment>
<dbReference type="EMBL" id="SEWY01000002">
    <property type="protein sequence ID" value="TBH74668.1"/>
    <property type="molecule type" value="Genomic_DNA"/>
</dbReference>
<evidence type="ECO:0000259" key="5">
    <source>
        <dbReference type="PROSITE" id="PS51352"/>
    </source>
</evidence>
<dbReference type="GO" id="GO:0030313">
    <property type="term" value="C:cell envelope"/>
    <property type="evidence" value="ECO:0007669"/>
    <property type="project" value="UniProtKB-SubCell"/>
</dbReference>
<keyword evidence="2" id="KW-0201">Cytochrome c-type biogenesis</keyword>
<evidence type="ECO:0000313" key="6">
    <source>
        <dbReference type="EMBL" id="TBH74668.1"/>
    </source>
</evidence>
<evidence type="ECO:0000256" key="4">
    <source>
        <dbReference type="ARBA" id="ARBA00023284"/>
    </source>
</evidence>
<dbReference type="Proteomes" id="UP000293583">
    <property type="component" value="Unassembled WGS sequence"/>
</dbReference>
<dbReference type="PROSITE" id="PS00194">
    <property type="entry name" value="THIOREDOXIN_1"/>
    <property type="match status" value="1"/>
</dbReference>
<dbReference type="SUPFAM" id="SSF52833">
    <property type="entry name" value="Thioredoxin-like"/>
    <property type="match status" value="1"/>
</dbReference>
<dbReference type="InterPro" id="IPR000866">
    <property type="entry name" value="AhpC/TSA"/>
</dbReference>
<keyword evidence="3" id="KW-1015">Disulfide bond</keyword>
<dbReference type="GO" id="GO:0016491">
    <property type="term" value="F:oxidoreductase activity"/>
    <property type="evidence" value="ECO:0007669"/>
    <property type="project" value="InterPro"/>
</dbReference>
<dbReference type="Pfam" id="PF00578">
    <property type="entry name" value="AhpC-TSA"/>
    <property type="match status" value="1"/>
</dbReference>
<gene>
    <name evidence="6" type="ORF">EWU20_03095</name>
</gene>
<evidence type="ECO:0000256" key="3">
    <source>
        <dbReference type="ARBA" id="ARBA00023157"/>
    </source>
</evidence>
<dbReference type="InterPro" id="IPR050553">
    <property type="entry name" value="Thioredoxin_ResA/DsbE_sf"/>
</dbReference>
<dbReference type="AlphaFoldDB" id="A0A4Q9BHD4"/>
<evidence type="ECO:0000313" key="7">
    <source>
        <dbReference type="Proteomes" id="UP000293583"/>
    </source>
</evidence>
<sequence>MGSHLVALWATNFLPAEKEMASLLEIADRLGKARPTHPQVQQFVHNLERLQGVNEGAMAPEINLATPEGPNLALSSLRGKYVLIDFWASWCGPCRRENPNVVKTYANYKDKGFEIYGVSLDQNREAWLKAIETDKLVWKHVSDLQYWSSAGAQAYQVNSIPQTFLLDPAGRIIAKGLRGAALDQYLAQLFETK</sequence>
<reference evidence="6 7" key="1">
    <citation type="submission" date="2019-02" db="EMBL/GenBank/DDBJ databases">
        <title>Genome of a new Bacteroidetes strain.</title>
        <authorList>
            <person name="Pitt A."/>
        </authorList>
    </citation>
    <scope>NUCLEOTIDE SEQUENCE [LARGE SCALE GENOMIC DNA]</scope>
    <source>
        <strain evidence="6 7">103A-SOEBACH</strain>
    </source>
</reference>
<keyword evidence="7" id="KW-1185">Reference proteome</keyword>
<proteinExistence type="predicted"/>
<dbReference type="InterPro" id="IPR013766">
    <property type="entry name" value="Thioredoxin_domain"/>
</dbReference>
<protein>
    <submittedName>
        <fullName evidence="6">TlpA family protein disulfide reductase</fullName>
    </submittedName>
</protein>
<evidence type="ECO:0000256" key="1">
    <source>
        <dbReference type="ARBA" id="ARBA00004196"/>
    </source>
</evidence>
<dbReference type="PROSITE" id="PS51352">
    <property type="entry name" value="THIOREDOXIN_2"/>
    <property type="match status" value="1"/>
</dbReference>
<dbReference type="Gene3D" id="3.40.30.10">
    <property type="entry name" value="Glutaredoxin"/>
    <property type="match status" value="1"/>
</dbReference>
<dbReference type="PANTHER" id="PTHR42852">
    <property type="entry name" value="THIOL:DISULFIDE INTERCHANGE PROTEIN DSBE"/>
    <property type="match status" value="1"/>
</dbReference>
<evidence type="ECO:0000256" key="2">
    <source>
        <dbReference type="ARBA" id="ARBA00022748"/>
    </source>
</evidence>
<dbReference type="OrthoDB" id="6399635at2"/>
<keyword evidence="4" id="KW-0676">Redox-active center</keyword>
<feature type="domain" description="Thioredoxin" evidence="5">
    <location>
        <begin position="53"/>
        <end position="193"/>
    </location>
</feature>
<comment type="subcellular location">
    <subcellularLocation>
        <location evidence="1">Cell envelope</location>
    </subcellularLocation>
</comment>
<accession>A0A4Q9BHD4</accession>
<organism evidence="6 7">
    <name type="scientific">Aquirufa antheringensis</name>
    <dbReference type="NCBI Taxonomy" id="2516559"/>
    <lineage>
        <taxon>Bacteria</taxon>
        <taxon>Pseudomonadati</taxon>
        <taxon>Bacteroidota</taxon>
        <taxon>Cytophagia</taxon>
        <taxon>Cytophagales</taxon>
        <taxon>Flectobacillaceae</taxon>
        <taxon>Aquirufa</taxon>
    </lineage>
</organism>
<name>A0A4Q9BHD4_9BACT</name>